<dbReference type="SUPFAM" id="SSF46785">
    <property type="entry name" value="Winged helix' DNA-binding domain"/>
    <property type="match status" value="1"/>
</dbReference>
<keyword evidence="6" id="KW-1185">Reference proteome</keyword>
<keyword evidence="3" id="KW-0804">Transcription</keyword>
<proteinExistence type="predicted"/>
<evidence type="ECO:0000256" key="2">
    <source>
        <dbReference type="ARBA" id="ARBA00023125"/>
    </source>
</evidence>
<organism evidence="5 6">
    <name type="scientific">Bdellovibrio bacteriovorus</name>
    <dbReference type="NCBI Taxonomy" id="959"/>
    <lineage>
        <taxon>Bacteria</taxon>
        <taxon>Pseudomonadati</taxon>
        <taxon>Bdellovibrionota</taxon>
        <taxon>Bdellovibrionia</taxon>
        <taxon>Bdellovibrionales</taxon>
        <taxon>Pseudobdellovibrionaceae</taxon>
        <taxon>Bdellovibrio</taxon>
    </lineage>
</organism>
<reference evidence="5 6" key="1">
    <citation type="submission" date="2016-03" db="EMBL/GenBank/DDBJ databases">
        <authorList>
            <person name="Ploux O."/>
        </authorList>
    </citation>
    <scope>NUCLEOTIDE SEQUENCE [LARGE SCALE GENOMIC DNA]</scope>
    <source>
        <strain evidence="5 6">R0</strain>
    </source>
</reference>
<dbReference type="Gene3D" id="1.10.10.10">
    <property type="entry name" value="Winged helix-like DNA-binding domain superfamily/Winged helix DNA-binding domain"/>
    <property type="match status" value="1"/>
</dbReference>
<dbReference type="InterPro" id="IPR002577">
    <property type="entry name" value="HTH_HxlR"/>
</dbReference>
<evidence type="ECO:0000313" key="6">
    <source>
        <dbReference type="Proteomes" id="UP000075320"/>
    </source>
</evidence>
<gene>
    <name evidence="5" type="ORF">AZI86_05510</name>
</gene>
<feature type="domain" description="HTH hxlR-type" evidence="4">
    <location>
        <begin position="17"/>
        <end position="111"/>
    </location>
</feature>
<accession>A0A150WQ96</accession>
<dbReference type="AlphaFoldDB" id="A0A150WQ96"/>
<dbReference type="Proteomes" id="UP000075320">
    <property type="component" value="Unassembled WGS sequence"/>
</dbReference>
<sequence length="111" mass="12812">MLKEKVKVEKMTKVAPCPVTKTMQVIGGKWKPMVLYHLMSGAKRFNELQRLSGGPSARVLTLQLRELEDDKIIKREVFEQIPPRVEYSLTNKGKTLNSILDMMAKWGMEHR</sequence>
<dbReference type="InterPro" id="IPR036390">
    <property type="entry name" value="WH_DNA-bd_sf"/>
</dbReference>
<evidence type="ECO:0000259" key="4">
    <source>
        <dbReference type="PROSITE" id="PS51118"/>
    </source>
</evidence>
<keyword evidence="1" id="KW-0805">Transcription regulation</keyword>
<dbReference type="RefSeq" id="WP_061834068.1">
    <property type="nucleotide sequence ID" value="NZ_LUKE01000001.1"/>
</dbReference>
<dbReference type="PANTHER" id="PTHR33204:SF29">
    <property type="entry name" value="TRANSCRIPTIONAL REGULATOR"/>
    <property type="match status" value="1"/>
</dbReference>
<dbReference type="EMBL" id="LUKE01000001">
    <property type="protein sequence ID" value="KYG66504.1"/>
    <property type="molecule type" value="Genomic_DNA"/>
</dbReference>
<comment type="caution">
    <text evidence="5">The sequence shown here is derived from an EMBL/GenBank/DDBJ whole genome shotgun (WGS) entry which is preliminary data.</text>
</comment>
<evidence type="ECO:0000256" key="3">
    <source>
        <dbReference type="ARBA" id="ARBA00023163"/>
    </source>
</evidence>
<dbReference type="GO" id="GO:0003677">
    <property type="term" value="F:DNA binding"/>
    <property type="evidence" value="ECO:0007669"/>
    <property type="project" value="UniProtKB-KW"/>
</dbReference>
<protein>
    <submittedName>
        <fullName evidence="5">HxlR family transcriptional regulator</fullName>
    </submittedName>
</protein>
<dbReference type="PANTHER" id="PTHR33204">
    <property type="entry name" value="TRANSCRIPTIONAL REGULATOR, MARR FAMILY"/>
    <property type="match status" value="1"/>
</dbReference>
<dbReference type="PROSITE" id="PS51118">
    <property type="entry name" value="HTH_HXLR"/>
    <property type="match status" value="1"/>
</dbReference>
<dbReference type="Pfam" id="PF01638">
    <property type="entry name" value="HxlR"/>
    <property type="match status" value="1"/>
</dbReference>
<keyword evidence="2" id="KW-0238">DNA-binding</keyword>
<evidence type="ECO:0000256" key="1">
    <source>
        <dbReference type="ARBA" id="ARBA00023015"/>
    </source>
</evidence>
<name>A0A150WQ96_BDEBC</name>
<dbReference type="InterPro" id="IPR036388">
    <property type="entry name" value="WH-like_DNA-bd_sf"/>
</dbReference>
<evidence type="ECO:0000313" key="5">
    <source>
        <dbReference type="EMBL" id="KYG66504.1"/>
    </source>
</evidence>